<sequence length="124" mass="13836">MQSNFVGKHTIKEHFASACCLHTEMGNEMANLSLSSLASCISQETDVKEIAHESDVYVSESGFSLTQAPEGDFWWFETEDGIFAASKDGAPCPSELLRKTSWLMISHENRIEDLNRSIEIDCIC</sequence>
<accession>A0AAN8X866</accession>
<organism evidence="1 2">
    <name type="scientific">Halocaridina rubra</name>
    <name type="common">Hawaiian red shrimp</name>
    <dbReference type="NCBI Taxonomy" id="373956"/>
    <lineage>
        <taxon>Eukaryota</taxon>
        <taxon>Metazoa</taxon>
        <taxon>Ecdysozoa</taxon>
        <taxon>Arthropoda</taxon>
        <taxon>Crustacea</taxon>
        <taxon>Multicrustacea</taxon>
        <taxon>Malacostraca</taxon>
        <taxon>Eumalacostraca</taxon>
        <taxon>Eucarida</taxon>
        <taxon>Decapoda</taxon>
        <taxon>Pleocyemata</taxon>
        <taxon>Caridea</taxon>
        <taxon>Atyoidea</taxon>
        <taxon>Atyidae</taxon>
        <taxon>Halocaridina</taxon>
    </lineage>
</organism>
<dbReference type="Proteomes" id="UP001381693">
    <property type="component" value="Unassembled WGS sequence"/>
</dbReference>
<dbReference type="AlphaFoldDB" id="A0AAN8X866"/>
<keyword evidence="2" id="KW-1185">Reference proteome</keyword>
<evidence type="ECO:0000313" key="2">
    <source>
        <dbReference type="Proteomes" id="UP001381693"/>
    </source>
</evidence>
<protein>
    <submittedName>
        <fullName evidence="1">Uncharacterized protein</fullName>
    </submittedName>
</protein>
<reference evidence="1 2" key="1">
    <citation type="submission" date="2023-11" db="EMBL/GenBank/DDBJ databases">
        <title>Halocaridina rubra genome assembly.</title>
        <authorList>
            <person name="Smith C."/>
        </authorList>
    </citation>
    <scope>NUCLEOTIDE SEQUENCE [LARGE SCALE GENOMIC DNA]</scope>
    <source>
        <strain evidence="1">EP-1</strain>
        <tissue evidence="1">Whole</tissue>
    </source>
</reference>
<name>A0AAN8X866_HALRR</name>
<proteinExistence type="predicted"/>
<dbReference type="EMBL" id="JAXCGZ010008052">
    <property type="protein sequence ID" value="KAK7078041.1"/>
    <property type="molecule type" value="Genomic_DNA"/>
</dbReference>
<gene>
    <name evidence="1" type="ORF">SK128_025228</name>
</gene>
<evidence type="ECO:0000313" key="1">
    <source>
        <dbReference type="EMBL" id="KAK7078041.1"/>
    </source>
</evidence>
<comment type="caution">
    <text evidence="1">The sequence shown here is derived from an EMBL/GenBank/DDBJ whole genome shotgun (WGS) entry which is preliminary data.</text>
</comment>